<sequence length="61" mass="6886">MWWIVPAALSFGAFFIAFSLCDGEPMRSEWGSLLIGFANFMLFAFATLVSLVAWLVYFIVN</sequence>
<keyword evidence="1" id="KW-0812">Transmembrane</keyword>
<dbReference type="AlphaFoldDB" id="A0A249P9U7"/>
<proteinExistence type="predicted"/>
<dbReference type="EMBL" id="CP023067">
    <property type="protein sequence ID" value="ASY62522.1"/>
    <property type="molecule type" value="Genomic_DNA"/>
</dbReference>
<reference evidence="2 3" key="1">
    <citation type="submission" date="2017-08" db="EMBL/GenBank/DDBJ databases">
        <title>Multipartite genome sequences of Sinorhizobium species nodulating soybeans.</title>
        <authorList>
            <person name="Tian C.F."/>
        </authorList>
    </citation>
    <scope>NUCLEOTIDE SEQUENCE [LARGE SCALE GENOMIC DNA]</scope>
    <source>
        <strain evidence="2 3">CCBAU 05684</strain>
    </source>
</reference>
<feature type="transmembrane region" description="Helical" evidence="1">
    <location>
        <begin position="33"/>
        <end position="60"/>
    </location>
</feature>
<dbReference type="KEGG" id="esj:SJ05684_c10650"/>
<keyword evidence="1" id="KW-0472">Membrane</keyword>
<accession>A0A249P9U7</accession>
<evidence type="ECO:0000313" key="3">
    <source>
        <dbReference type="Proteomes" id="UP000217211"/>
    </source>
</evidence>
<dbReference type="Proteomes" id="UP000217211">
    <property type="component" value="Chromosome"/>
</dbReference>
<evidence type="ECO:0000256" key="1">
    <source>
        <dbReference type="SAM" id="Phobius"/>
    </source>
</evidence>
<dbReference type="RefSeq" id="WP_034858716.1">
    <property type="nucleotide sequence ID" value="NZ_AJQT01000109.1"/>
</dbReference>
<keyword evidence="1" id="KW-1133">Transmembrane helix</keyword>
<keyword evidence="3" id="KW-1185">Reference proteome</keyword>
<gene>
    <name evidence="2" type="ORF">SJ05684_c10650</name>
</gene>
<organism evidence="2 3">
    <name type="scientific">Sinorhizobium sojae CCBAU 05684</name>
    <dbReference type="NCBI Taxonomy" id="716928"/>
    <lineage>
        <taxon>Bacteria</taxon>
        <taxon>Pseudomonadati</taxon>
        <taxon>Pseudomonadota</taxon>
        <taxon>Alphaproteobacteria</taxon>
        <taxon>Hyphomicrobiales</taxon>
        <taxon>Rhizobiaceae</taxon>
        <taxon>Sinorhizobium/Ensifer group</taxon>
        <taxon>Sinorhizobium</taxon>
    </lineage>
</organism>
<name>A0A249P9U7_9HYPH</name>
<evidence type="ECO:0000313" key="2">
    <source>
        <dbReference type="EMBL" id="ASY62522.1"/>
    </source>
</evidence>
<protein>
    <submittedName>
        <fullName evidence="2">Uncharacterized protein</fullName>
    </submittedName>
</protein>
<dbReference type="STRING" id="716928.GCA_000261485_04830"/>